<keyword evidence="2" id="KW-1185">Reference proteome</keyword>
<evidence type="ECO:0000313" key="1">
    <source>
        <dbReference type="EMBL" id="RSL54094.1"/>
    </source>
</evidence>
<dbReference type="EMBL" id="NKCI01000115">
    <property type="protein sequence ID" value="RSL54094.1"/>
    <property type="molecule type" value="Genomic_DNA"/>
</dbReference>
<organism evidence="1 2">
    <name type="scientific">Fusarium duplospermum</name>
    <dbReference type="NCBI Taxonomy" id="1325734"/>
    <lineage>
        <taxon>Eukaryota</taxon>
        <taxon>Fungi</taxon>
        <taxon>Dikarya</taxon>
        <taxon>Ascomycota</taxon>
        <taxon>Pezizomycotina</taxon>
        <taxon>Sordariomycetes</taxon>
        <taxon>Hypocreomycetidae</taxon>
        <taxon>Hypocreales</taxon>
        <taxon>Nectriaceae</taxon>
        <taxon>Fusarium</taxon>
        <taxon>Fusarium solani species complex</taxon>
    </lineage>
</organism>
<name>A0A428PM17_9HYPO</name>
<proteinExistence type="predicted"/>
<gene>
    <name evidence="1" type="ORF">CEP54_010082</name>
</gene>
<dbReference type="AlphaFoldDB" id="A0A428PM17"/>
<accession>A0A428PM17</accession>
<reference evidence="1 2" key="1">
    <citation type="submission" date="2017-06" db="EMBL/GenBank/DDBJ databases">
        <title>Comparative genomic analysis of Ambrosia Fusariam Clade fungi.</title>
        <authorList>
            <person name="Stajich J.E."/>
            <person name="Carrillo J."/>
            <person name="Kijimoto T."/>
            <person name="Eskalen A."/>
            <person name="O'Donnell K."/>
            <person name="Kasson M."/>
        </authorList>
    </citation>
    <scope>NUCLEOTIDE SEQUENCE [LARGE SCALE GENOMIC DNA]</scope>
    <source>
        <strain evidence="1 2">NRRL62584</strain>
    </source>
</reference>
<dbReference type="OrthoDB" id="5102468at2759"/>
<evidence type="ECO:0000313" key="2">
    <source>
        <dbReference type="Proteomes" id="UP000288168"/>
    </source>
</evidence>
<dbReference type="Proteomes" id="UP000288168">
    <property type="component" value="Unassembled WGS sequence"/>
</dbReference>
<dbReference type="STRING" id="1325734.A0A428PM17"/>
<comment type="caution">
    <text evidence="1">The sequence shown here is derived from an EMBL/GenBank/DDBJ whole genome shotgun (WGS) entry which is preliminary data.</text>
</comment>
<protein>
    <submittedName>
        <fullName evidence="1">Uncharacterized protein</fullName>
    </submittedName>
</protein>
<sequence length="426" mass="46995">MPKQPIGENATQKALEMREYCDKKRLETPGGATQAWFQSGAAQELDKWVLKHGSARWLKHLAIEINPGLGSTEVDGCTVLEGTNCHPLGNKDCFDLYMDPRDERLHRAAFWIFLGADRVKQKIDATHKLLINVSTVSESIIKEVVEDLGGTPDKGEDIGKWFSLALGAVSSFAGIGSGPVNTGLGLVTGLFSSAIGAVDYEEVDVAESLENTMQAWLKESILKLDEQLGLALGAPDSEDRFSELDKYIRLSSGHPNLAPATEVGKFFAQAPWLIDYDEVRNEEVRTFIDNLHKKLAHEAIKAAGWKLTIVSHATSEKKCGNRAGHQWIELDGKHYCACLTRGDISLQPSEDFYNKQMPKHGIGLRVPYYENILECGLKLGTSKDTDPGKLVGGYPSCWFQMDLAYVGWCVPDTQEDVVECIKNPPS</sequence>